<evidence type="ECO:0000313" key="9">
    <source>
        <dbReference type="EMBL" id="KXV00490.1"/>
    </source>
</evidence>
<sequence length="318" mass="35286">MSHRDAKTPNGRRGHNRPVLEGNADFPAFQPTTSSSLYSRLRCIRRLSLVLIWAFWVCCIQAILIRLPGRLKILMPQLLWKGVCLIMGIRTTVIGQSAGGVRSAKDVRSGQRPVVFVANHCSWLDIIIIGSALPGVFVAKGEVGKWPLIGTASRLGRTIFVSRNRQDTGRELQDMAARLWDGDDIVLFPEGTSSDGSRVLPFLSSFFAVAKPGRLEQAGLPKAPPVLIQPVSVVYDRLEGLPVGRSRRNVFSWYGDMDLAPHLWSFGQWRSMGASLMLHDPINPEDYRSRKELARATFKVVNDGAAELRRGQTDTARS</sequence>
<dbReference type="GO" id="GO:0006654">
    <property type="term" value="P:phosphatidic acid biosynthetic process"/>
    <property type="evidence" value="ECO:0007669"/>
    <property type="project" value="TreeGrafter"/>
</dbReference>
<keyword evidence="7" id="KW-0472">Membrane</keyword>
<dbReference type="PANTHER" id="PTHR10434">
    <property type="entry name" value="1-ACYL-SN-GLYCEROL-3-PHOSPHATE ACYLTRANSFERASE"/>
    <property type="match status" value="1"/>
</dbReference>
<keyword evidence="7" id="KW-0812">Transmembrane</keyword>
<protein>
    <submittedName>
        <fullName evidence="9">Acyl-phosphate glycerol 3-phosphate acyltransferase</fullName>
    </submittedName>
</protein>
<dbReference type="PANTHER" id="PTHR10434:SF64">
    <property type="entry name" value="1-ACYL-SN-GLYCEROL-3-PHOSPHATE ACYLTRANSFERASE-RELATED"/>
    <property type="match status" value="1"/>
</dbReference>
<keyword evidence="2" id="KW-0444">Lipid biosynthesis</keyword>
<evidence type="ECO:0000313" key="10">
    <source>
        <dbReference type="Proteomes" id="UP000075573"/>
    </source>
</evidence>
<dbReference type="RefSeq" id="WP_062496798.1">
    <property type="nucleotide sequence ID" value="NZ_LHZB01000116.1"/>
</dbReference>
<evidence type="ECO:0000256" key="4">
    <source>
        <dbReference type="ARBA" id="ARBA00023098"/>
    </source>
</evidence>
<evidence type="ECO:0000259" key="8">
    <source>
        <dbReference type="SMART" id="SM00563"/>
    </source>
</evidence>
<keyword evidence="4" id="KW-0443">Lipid metabolism</keyword>
<keyword evidence="5 9" id="KW-0012">Acyltransferase</keyword>
<name>A0A149QT71_9PROT</name>
<dbReference type="GO" id="GO:0003841">
    <property type="term" value="F:1-acylglycerol-3-phosphate O-acyltransferase activity"/>
    <property type="evidence" value="ECO:0007669"/>
    <property type="project" value="TreeGrafter"/>
</dbReference>
<dbReference type="EMBL" id="LHZB01000116">
    <property type="protein sequence ID" value="KXV00490.1"/>
    <property type="molecule type" value="Genomic_DNA"/>
</dbReference>
<reference evidence="9 10" key="1">
    <citation type="submission" date="2015-06" db="EMBL/GenBank/DDBJ databases">
        <title>Improved classification and identification of acetic acid bacteria using matrix-assisted laser desorption/ionization time-of-flight mass spectrometry; Gluconobacter nephelii and Gluconobacter uchimurae are later heterotypic synonyms of Gluconobacter japonicus and Gluconobacter oxydans, respectively.</title>
        <authorList>
            <person name="Li L."/>
            <person name="Cleenwerck I."/>
            <person name="De Vuyst L."/>
            <person name="Vandamme P."/>
        </authorList>
    </citation>
    <scope>NUCLEOTIDE SEQUENCE [LARGE SCALE GENOMIC DNA]</scope>
    <source>
        <strain evidence="9 10">LMG 1764</strain>
    </source>
</reference>
<evidence type="ECO:0000256" key="3">
    <source>
        <dbReference type="ARBA" id="ARBA00022679"/>
    </source>
</evidence>
<gene>
    <name evidence="9" type="ORF">AD929_10780</name>
</gene>
<proteinExistence type="predicted"/>
<feature type="domain" description="Phospholipid/glycerol acyltransferase" evidence="8">
    <location>
        <begin position="114"/>
        <end position="236"/>
    </location>
</feature>
<dbReference type="SMART" id="SM00563">
    <property type="entry name" value="PlsC"/>
    <property type="match status" value="1"/>
</dbReference>
<evidence type="ECO:0000256" key="2">
    <source>
        <dbReference type="ARBA" id="ARBA00022516"/>
    </source>
</evidence>
<comment type="caution">
    <text evidence="9">The sequence shown here is derived from an EMBL/GenBank/DDBJ whole genome shotgun (WGS) entry which is preliminary data.</text>
</comment>
<comment type="pathway">
    <text evidence="1">Lipid metabolism.</text>
</comment>
<evidence type="ECO:0000256" key="1">
    <source>
        <dbReference type="ARBA" id="ARBA00005189"/>
    </source>
</evidence>
<organism evidence="9 10">
    <name type="scientific">Gluconobacter potus</name>
    <dbReference type="NCBI Taxonomy" id="2724927"/>
    <lineage>
        <taxon>Bacteria</taxon>
        <taxon>Pseudomonadati</taxon>
        <taxon>Pseudomonadota</taxon>
        <taxon>Alphaproteobacteria</taxon>
        <taxon>Acetobacterales</taxon>
        <taxon>Acetobacteraceae</taxon>
        <taxon>Gluconobacter</taxon>
    </lineage>
</organism>
<dbReference type="Pfam" id="PF01553">
    <property type="entry name" value="Acyltransferase"/>
    <property type="match status" value="1"/>
</dbReference>
<dbReference type="CDD" id="cd07989">
    <property type="entry name" value="LPLAT_AGPAT-like"/>
    <property type="match status" value="1"/>
</dbReference>
<feature type="region of interest" description="Disordered" evidence="6">
    <location>
        <begin position="1"/>
        <end position="27"/>
    </location>
</feature>
<dbReference type="AlphaFoldDB" id="A0A149QT71"/>
<evidence type="ECO:0000256" key="6">
    <source>
        <dbReference type="SAM" id="MobiDB-lite"/>
    </source>
</evidence>
<accession>A0A149QT71</accession>
<dbReference type="InterPro" id="IPR002123">
    <property type="entry name" value="Plipid/glycerol_acylTrfase"/>
</dbReference>
<keyword evidence="3 9" id="KW-0808">Transferase</keyword>
<feature type="transmembrane region" description="Helical" evidence="7">
    <location>
        <begin position="47"/>
        <end position="67"/>
    </location>
</feature>
<evidence type="ECO:0000256" key="5">
    <source>
        <dbReference type="ARBA" id="ARBA00023315"/>
    </source>
</evidence>
<keyword evidence="7" id="KW-1133">Transmembrane helix</keyword>
<dbReference type="PATRIC" id="fig|442.7.peg.1192"/>
<dbReference type="Proteomes" id="UP000075573">
    <property type="component" value="Unassembled WGS sequence"/>
</dbReference>
<evidence type="ECO:0000256" key="7">
    <source>
        <dbReference type="SAM" id="Phobius"/>
    </source>
</evidence>
<dbReference type="SUPFAM" id="SSF69593">
    <property type="entry name" value="Glycerol-3-phosphate (1)-acyltransferase"/>
    <property type="match status" value="1"/>
</dbReference>